<protein>
    <submittedName>
        <fullName evidence="2">Uncharacterized protein LOC108830050</fullName>
    </submittedName>
</protein>
<gene>
    <name evidence="2" type="primary">LOC108830050</name>
</gene>
<keyword evidence="1" id="KW-1185">Reference proteome</keyword>
<dbReference type="KEGG" id="rsz:108830050"/>
<dbReference type="InterPro" id="IPR036691">
    <property type="entry name" value="Endo/exonu/phosph_ase_sf"/>
</dbReference>
<evidence type="ECO:0000313" key="2">
    <source>
        <dbReference type="RefSeq" id="XP_018459162.1"/>
    </source>
</evidence>
<evidence type="ECO:0000313" key="1">
    <source>
        <dbReference type="Proteomes" id="UP000504610"/>
    </source>
</evidence>
<reference evidence="2" key="2">
    <citation type="submission" date="2025-08" db="UniProtKB">
        <authorList>
            <consortium name="RefSeq"/>
        </authorList>
    </citation>
    <scope>IDENTIFICATION</scope>
    <source>
        <tissue evidence="2">Leaf</tissue>
    </source>
</reference>
<dbReference type="AlphaFoldDB" id="A0A6J0LGK3"/>
<dbReference type="RefSeq" id="XP_018459162.1">
    <property type="nucleotide sequence ID" value="XM_018603660.1"/>
</dbReference>
<dbReference type="PANTHER" id="PTHR33710">
    <property type="entry name" value="BNAC02G09200D PROTEIN"/>
    <property type="match status" value="1"/>
</dbReference>
<reference evidence="1" key="1">
    <citation type="journal article" date="2019" name="Database">
        <title>The radish genome database (RadishGD): an integrated information resource for radish genomics.</title>
        <authorList>
            <person name="Yu H.J."/>
            <person name="Baek S."/>
            <person name="Lee Y.J."/>
            <person name="Cho A."/>
            <person name="Mun J.H."/>
        </authorList>
    </citation>
    <scope>NUCLEOTIDE SEQUENCE [LARGE SCALE GENOMIC DNA]</scope>
    <source>
        <strain evidence="1">cv. WK10039</strain>
    </source>
</reference>
<dbReference type="OrthoDB" id="1093298at2759"/>
<proteinExistence type="predicted"/>
<dbReference type="InterPro" id="IPR043502">
    <property type="entry name" value="DNA/RNA_pol_sf"/>
</dbReference>
<dbReference type="SUPFAM" id="SSF56219">
    <property type="entry name" value="DNase I-like"/>
    <property type="match status" value="1"/>
</dbReference>
<dbReference type="GeneID" id="108830050"/>
<dbReference type="Gene3D" id="3.60.10.10">
    <property type="entry name" value="Endonuclease/exonuclease/phosphatase"/>
    <property type="match status" value="1"/>
</dbReference>
<dbReference type="Proteomes" id="UP000504610">
    <property type="component" value="Chromosome 7"/>
</dbReference>
<dbReference type="PANTHER" id="PTHR33710:SF62">
    <property type="entry name" value="DUF4283 DOMAIN PROTEIN"/>
    <property type="match status" value="1"/>
</dbReference>
<accession>A0A6J0LGK3</accession>
<organism evidence="1 2">
    <name type="scientific">Raphanus sativus</name>
    <name type="common">Radish</name>
    <name type="synonym">Raphanus raphanistrum var. sativus</name>
    <dbReference type="NCBI Taxonomy" id="3726"/>
    <lineage>
        <taxon>Eukaryota</taxon>
        <taxon>Viridiplantae</taxon>
        <taxon>Streptophyta</taxon>
        <taxon>Embryophyta</taxon>
        <taxon>Tracheophyta</taxon>
        <taxon>Spermatophyta</taxon>
        <taxon>Magnoliopsida</taxon>
        <taxon>eudicotyledons</taxon>
        <taxon>Gunneridae</taxon>
        <taxon>Pentapetalae</taxon>
        <taxon>rosids</taxon>
        <taxon>malvids</taxon>
        <taxon>Brassicales</taxon>
        <taxon>Brassicaceae</taxon>
        <taxon>Brassiceae</taxon>
        <taxon>Raphanus</taxon>
    </lineage>
</organism>
<dbReference type="SUPFAM" id="SSF56672">
    <property type="entry name" value="DNA/RNA polymerases"/>
    <property type="match status" value="1"/>
</dbReference>
<sequence length="502" mass="57675">MVVDLQVVLGYDRVFVVEPVGLSGGLAILWRKEVNVEVKFANKNIIDCLIRFRGARFFFSFVYGEPSAYGKKNVWERLMRLGGGRKDIWGMAGDFNEILHNGEKIGGPKRSAASFADFVEMLEVCEMKELAGSWDSFTWAGVRYEKYIQCKLYRCFGNKQWRSVFYKASQTFMERLGSDHRPVMIDLDCGNGRRRGSFRFDKRMVGKNRVRETIDDSWMKARKLGKLSIVDSLGEVRKSLGRWKRENNINSKEKMMKLGHELELETSSLAPCWDRVRLLKKEIGIAFKEEEDFWMHKSRDKWLVVGDNNTSFFHASVKASRQRNQLTKLIDENGSEASKIPQMGKIATDYFESLFTSTGSGDLRAFFSGLSTKVTKTMNQRLTREVSDEEIKNAVFGINSSSAPGSDGMNGLFFQEYWDVVGEEISKEVKVFFQTGVFPLEWNLTQVCLIPKISDPTRMTDLRPISLCSVMYKIVAKILMDRLKPLLEHLCHLLNLLLFLRD</sequence>
<name>A0A6J0LGK3_RAPSA</name>